<sequence length="209" mass="23590">MQFSPAQDSIRRPMGRAILLAFHLRLWINGDAMVVKNAMAARDIAIFSNTLDTSGNLLLINCETRREQKGKVSVVVEVRVVPAILLTGIQGLWKEKEVVYVMVVVLEVVVASFLGYVIKMQRMVFWVLRSLGNEWNQYFDVANVKGLDSGRKKQIKKQICLQYSVIVVIGGNELISSILSEKPTSHSTYPTLPCSVLFAMTTWQRQEED</sequence>
<dbReference type="EMBL" id="KZ623535">
    <property type="protein sequence ID" value="PNS22415.1"/>
    <property type="molecule type" value="Genomic_DNA"/>
</dbReference>
<reference evidence="1" key="2">
    <citation type="submission" date="2017-07" db="EMBL/GenBank/DDBJ databases">
        <title>WGS assembly of Populus trichocarpa.</title>
        <authorList>
            <person name="Tuskan G."/>
            <person name="Difazio S."/>
            <person name="Jansson S."/>
            <person name="Bohlmann J."/>
            <person name="Grigoriev I."/>
            <person name="Hellsten U."/>
            <person name="Putnam N."/>
            <person name="Ralph S."/>
            <person name="Rombauts S."/>
            <person name="Salamov A."/>
            <person name="Schein J."/>
            <person name="Sterck L."/>
            <person name="Aerts A."/>
            <person name="Bhalerao R."/>
            <person name="Bhalerao R."/>
            <person name="Blaudez D."/>
            <person name="Boerjan W."/>
            <person name="Brun A."/>
            <person name="Brunner A."/>
            <person name="Busov V."/>
            <person name="Campbell M."/>
            <person name="Carlson J."/>
            <person name="Chalot M."/>
            <person name="Chapman J."/>
            <person name="Chen G."/>
            <person name="Cooper D."/>
            <person name="Coutinho P."/>
            <person name="Couturier J."/>
            <person name="Covert S."/>
            <person name="Cronk Q."/>
            <person name="Cunningham R."/>
            <person name="Davis J."/>
            <person name="Degroeve S."/>
            <person name="Dejardin A."/>
            <person name="Depamphilis C."/>
            <person name="Detter J."/>
            <person name="Dirks B."/>
            <person name="Dubchak I."/>
            <person name="Duplessis S."/>
            <person name="Ehlting J."/>
            <person name="Ellis B."/>
            <person name="Gendler K."/>
            <person name="Goodstein D."/>
            <person name="Gribskov M."/>
            <person name="Grimwood J."/>
            <person name="Groover A."/>
            <person name="Gunter L."/>
            <person name="Hamberger B."/>
            <person name="Heinze B."/>
            <person name="Helariutta Y."/>
            <person name="Henrissat B."/>
            <person name="Holligan D."/>
            <person name="Holt R."/>
            <person name="Huang W."/>
            <person name="Islam-Faridi N."/>
            <person name="Jones S."/>
            <person name="Jones-Rhoades M."/>
            <person name="Jorgensen R."/>
            <person name="Joshi C."/>
            <person name="Kangasjarvi J."/>
            <person name="Karlsson J."/>
            <person name="Kelleher C."/>
            <person name="Kirkpatrick R."/>
            <person name="Kirst M."/>
            <person name="Kohler A."/>
            <person name="Kalluri U."/>
            <person name="Larimer F."/>
            <person name="Leebens-Mack J."/>
            <person name="Leple J."/>
            <person name="Locascio P."/>
            <person name="Lou Y."/>
            <person name="Lucas S."/>
            <person name="Martin F."/>
            <person name="Montanini B."/>
            <person name="Napoli C."/>
            <person name="Nelson D."/>
            <person name="Nelson C."/>
            <person name="Nieminen K."/>
            <person name="Nilsson O."/>
            <person name="Pereda V."/>
            <person name="Peter G."/>
            <person name="Philippe R."/>
            <person name="Pilate G."/>
            <person name="Poliakov A."/>
            <person name="Razumovskaya J."/>
            <person name="Richardson P."/>
            <person name="Rinaldi C."/>
            <person name="Ritland K."/>
            <person name="Rouze P."/>
            <person name="Ryaboy D."/>
            <person name="Schmutz J."/>
            <person name="Schrader J."/>
            <person name="Segerman B."/>
            <person name="Shin H."/>
            <person name="Siddiqui A."/>
            <person name="Sterky F."/>
            <person name="Terry A."/>
            <person name="Tsai C."/>
            <person name="Uberbacher E."/>
            <person name="Unneberg P."/>
            <person name="Vahala J."/>
            <person name="Wall K."/>
            <person name="Wessler S."/>
            <person name="Yang G."/>
            <person name="Yin T."/>
            <person name="Douglas C."/>
            <person name="Marra M."/>
            <person name="Sandberg G."/>
            <person name="Van De Peer Y."/>
            <person name="Rokhsar D."/>
        </authorList>
    </citation>
    <scope>NUCLEOTIDE SEQUENCE</scope>
    <source>
        <strain evidence="1">Nisqually-1</strain>
    </source>
</reference>
<dbReference type="InParanoid" id="U7DVQ5"/>
<organism evidence="1">
    <name type="scientific">Populus trichocarpa</name>
    <name type="common">Western balsam poplar</name>
    <name type="synonym">Populus balsamifera subsp. trichocarpa</name>
    <dbReference type="NCBI Taxonomy" id="3694"/>
    <lineage>
        <taxon>Eukaryota</taxon>
        <taxon>Viridiplantae</taxon>
        <taxon>Streptophyta</taxon>
        <taxon>Embryophyta</taxon>
        <taxon>Tracheophyta</taxon>
        <taxon>Spermatophyta</taxon>
        <taxon>Magnoliopsida</taxon>
        <taxon>eudicotyledons</taxon>
        <taxon>Gunneridae</taxon>
        <taxon>Pentapetalae</taxon>
        <taxon>rosids</taxon>
        <taxon>fabids</taxon>
        <taxon>Malpighiales</taxon>
        <taxon>Salicaceae</taxon>
        <taxon>Saliceae</taxon>
        <taxon>Populus</taxon>
    </lineage>
</organism>
<gene>
    <name evidence="1" type="ORF">POPTR_T147000</name>
</gene>
<proteinExistence type="predicted"/>
<protein>
    <submittedName>
        <fullName evidence="1">Uncharacterized protein</fullName>
    </submittedName>
</protein>
<reference evidence="1" key="1">
    <citation type="journal article" date="2006" name="Science">
        <title>The genome of black cottonwood, Populus trichocarpa (Torr. &amp; Gray).</title>
        <authorList>
            <person name="Tuskan G.A."/>
            <person name="Difazio S."/>
            <person name="Jansson S."/>
            <person name="Bohlmann J."/>
            <person name="Grigoriev I."/>
            <person name="Hellsten U."/>
            <person name="Putnam N."/>
            <person name="Ralph S."/>
            <person name="Rombauts S."/>
            <person name="Salamov A."/>
            <person name="Schein J."/>
            <person name="Sterck L."/>
            <person name="Aerts A."/>
            <person name="Bhalerao R.R."/>
            <person name="Bhalerao R.P."/>
            <person name="Blaudez D."/>
            <person name="Boerjan W."/>
            <person name="Brun A."/>
            <person name="Brunner A."/>
            <person name="Busov V."/>
            <person name="Campbell M."/>
            <person name="Carlson J."/>
            <person name="Chalot M."/>
            <person name="Chapman J."/>
            <person name="Chen G.L."/>
            <person name="Cooper D."/>
            <person name="Coutinho P.M."/>
            <person name="Couturier J."/>
            <person name="Covert S."/>
            <person name="Cronk Q."/>
            <person name="Cunningham R."/>
            <person name="Davis J."/>
            <person name="Degroeve S."/>
            <person name="Dejardin A."/>
            <person name="Depamphilis C."/>
            <person name="Detter J."/>
            <person name="Dirks B."/>
            <person name="Dubchak I."/>
            <person name="Duplessis S."/>
            <person name="Ehlting J."/>
            <person name="Ellis B."/>
            <person name="Gendler K."/>
            <person name="Goodstein D."/>
            <person name="Gribskov M."/>
            <person name="Grimwood J."/>
            <person name="Groover A."/>
            <person name="Gunter L."/>
            <person name="Hamberger B."/>
            <person name="Heinze B."/>
            <person name="Helariutta Y."/>
            <person name="Henrissat B."/>
            <person name="Holligan D."/>
            <person name="Holt R."/>
            <person name="Huang W."/>
            <person name="Islam-Faridi N."/>
            <person name="Jones S."/>
            <person name="Jones-Rhoades M."/>
            <person name="Jorgensen R."/>
            <person name="Joshi C."/>
            <person name="Kangasjarvi J."/>
            <person name="Karlsson J."/>
            <person name="Kelleher C."/>
            <person name="Kirkpatrick R."/>
            <person name="Kirst M."/>
            <person name="Kohler A."/>
            <person name="Kalluri U."/>
            <person name="Larimer F."/>
            <person name="Leebens-Mack J."/>
            <person name="Leple J.C."/>
            <person name="Locascio P."/>
            <person name="Lou Y."/>
            <person name="Lucas S."/>
            <person name="Martin F."/>
            <person name="Montanini B."/>
            <person name="Napoli C."/>
            <person name="Nelson D.R."/>
            <person name="Nelson C."/>
            <person name="Nieminen K."/>
            <person name="Nilsson O."/>
            <person name="Pereda V."/>
            <person name="Peter G."/>
            <person name="Philippe R."/>
            <person name="Pilate G."/>
            <person name="Poliakov A."/>
            <person name="Razumovskaya J."/>
            <person name="Richardson P."/>
            <person name="Rinaldi C."/>
            <person name="Ritland K."/>
            <person name="Rouze P."/>
            <person name="Ryaboy D."/>
            <person name="Schmutz J."/>
            <person name="Schrader J."/>
            <person name="Segerman B."/>
            <person name="Shin H."/>
            <person name="Siddiqui A."/>
            <person name="Sterky F."/>
            <person name="Terry A."/>
            <person name="Tsai C.J."/>
            <person name="Uberbacher E."/>
            <person name="Unneberg P."/>
            <person name="Vahala J."/>
            <person name="Wall K."/>
            <person name="Wessler S."/>
            <person name="Yang G."/>
            <person name="Yin T."/>
            <person name="Douglas C."/>
            <person name="Marra M."/>
            <person name="Sandberg G."/>
            <person name="Van de Peer Y."/>
            <person name="Rokhsar D."/>
        </authorList>
    </citation>
    <scope>NUCLEOTIDE SEQUENCE [LARGE SCALE GENOMIC DNA]</scope>
    <source>
        <strain evidence="1">Nisqually-1</strain>
    </source>
</reference>
<dbReference type="AlphaFoldDB" id="U7DVQ5"/>
<dbReference type="HOGENOM" id="CLU_1317370_0_0_1"/>
<accession>U7DVQ5</accession>
<name>U7DVQ5_POPTR</name>
<evidence type="ECO:0000313" key="1">
    <source>
        <dbReference type="EMBL" id="PNS22415.1"/>
    </source>
</evidence>